<dbReference type="Pfam" id="PF05995">
    <property type="entry name" value="CDO_I"/>
    <property type="match status" value="1"/>
</dbReference>
<evidence type="ECO:0000256" key="1">
    <source>
        <dbReference type="ARBA" id="ARBA00000629"/>
    </source>
</evidence>
<feature type="binding site" evidence="11">
    <location>
        <position position="85"/>
    </location>
    <ligand>
        <name>Fe cation</name>
        <dbReference type="ChEBI" id="CHEBI:24875"/>
        <note>catalytic</note>
    </ligand>
</feature>
<evidence type="ECO:0000313" key="13">
    <source>
        <dbReference type="EMBL" id="PSS18759.1"/>
    </source>
</evidence>
<keyword evidence="8 11" id="KW-0408">Iron</keyword>
<dbReference type="GeneID" id="36573132"/>
<dbReference type="InParanoid" id="A0A2T3B2J5"/>
<evidence type="ECO:0000256" key="2">
    <source>
        <dbReference type="ARBA" id="ARBA00006622"/>
    </source>
</evidence>
<evidence type="ECO:0000256" key="5">
    <source>
        <dbReference type="ARBA" id="ARBA00022784"/>
    </source>
</evidence>
<dbReference type="FunFam" id="2.60.120.10:FF:000189">
    <property type="entry name" value="Cysteine dioxygenase"/>
    <property type="match status" value="1"/>
</dbReference>
<organism evidence="13 14">
    <name type="scientific">Amorphotheca resinae ATCC 22711</name>
    <dbReference type="NCBI Taxonomy" id="857342"/>
    <lineage>
        <taxon>Eukaryota</taxon>
        <taxon>Fungi</taxon>
        <taxon>Dikarya</taxon>
        <taxon>Ascomycota</taxon>
        <taxon>Pezizomycotina</taxon>
        <taxon>Leotiomycetes</taxon>
        <taxon>Helotiales</taxon>
        <taxon>Amorphothecaceae</taxon>
        <taxon>Amorphotheca</taxon>
    </lineage>
</organism>
<dbReference type="Proteomes" id="UP000241818">
    <property type="component" value="Unassembled WGS sequence"/>
</dbReference>
<comment type="catalytic activity">
    <reaction evidence="1 12">
        <text>L-cysteine + O2 = 3-sulfino-L-alanine + H(+)</text>
        <dbReference type="Rhea" id="RHEA:20441"/>
        <dbReference type="ChEBI" id="CHEBI:15378"/>
        <dbReference type="ChEBI" id="CHEBI:15379"/>
        <dbReference type="ChEBI" id="CHEBI:35235"/>
        <dbReference type="ChEBI" id="CHEBI:61085"/>
        <dbReference type="EC" id="1.13.11.20"/>
    </reaction>
</comment>
<dbReference type="SUPFAM" id="SSF51182">
    <property type="entry name" value="RmlC-like cupins"/>
    <property type="match status" value="1"/>
</dbReference>
<dbReference type="InterPro" id="IPR014710">
    <property type="entry name" value="RmlC-like_jellyroll"/>
</dbReference>
<keyword evidence="7 12" id="KW-0560">Oxidoreductase</keyword>
<dbReference type="InterPro" id="IPR011051">
    <property type="entry name" value="RmlC_Cupin_sf"/>
</dbReference>
<keyword evidence="4 11" id="KW-0479">Metal-binding</keyword>
<dbReference type="PANTHER" id="PTHR12918:SF1">
    <property type="entry name" value="CYSTEINE DIOXYGENASE TYPE 1"/>
    <property type="match status" value="1"/>
</dbReference>
<gene>
    <name evidence="13" type="ORF">M430DRAFT_243555</name>
</gene>
<evidence type="ECO:0000256" key="6">
    <source>
        <dbReference type="ARBA" id="ARBA00022964"/>
    </source>
</evidence>
<protein>
    <recommendedName>
        <fullName evidence="9 12">Cysteine dioxygenase</fullName>
        <ecNumber evidence="3 12">1.13.11.20</ecNumber>
    </recommendedName>
</protein>
<feature type="cross-link" description="3'-(S-cysteinyl)-tyrosine (Cys-Tyr)" evidence="10">
    <location>
        <begin position="92"/>
        <end position="156"/>
    </location>
</feature>
<evidence type="ECO:0000256" key="8">
    <source>
        <dbReference type="ARBA" id="ARBA00023004"/>
    </source>
</evidence>
<evidence type="ECO:0000256" key="10">
    <source>
        <dbReference type="PIRSR" id="PIRSR610300-50"/>
    </source>
</evidence>
<comment type="similarity">
    <text evidence="2 12">Belongs to the cysteine dioxygenase family.</text>
</comment>
<name>A0A2T3B2J5_AMORE</name>
<accession>A0A2T3B2J5</accession>
<evidence type="ECO:0000256" key="3">
    <source>
        <dbReference type="ARBA" id="ARBA00013133"/>
    </source>
</evidence>
<evidence type="ECO:0000256" key="4">
    <source>
        <dbReference type="ARBA" id="ARBA00022723"/>
    </source>
</evidence>
<dbReference type="STRING" id="857342.A0A2T3B2J5"/>
<evidence type="ECO:0000256" key="11">
    <source>
        <dbReference type="PIRSR" id="PIRSR610300-51"/>
    </source>
</evidence>
<keyword evidence="6 12" id="KW-0223">Dioxygenase</keyword>
<evidence type="ECO:0000256" key="9">
    <source>
        <dbReference type="ARBA" id="ARBA00070673"/>
    </source>
</evidence>
<keyword evidence="14" id="KW-1185">Reference proteome</keyword>
<reference evidence="13 14" key="1">
    <citation type="journal article" date="2018" name="New Phytol.">
        <title>Comparative genomics and transcriptomics depict ericoid mycorrhizal fungi as versatile saprotrophs and plant mutualists.</title>
        <authorList>
            <person name="Martino E."/>
            <person name="Morin E."/>
            <person name="Grelet G.A."/>
            <person name="Kuo A."/>
            <person name="Kohler A."/>
            <person name="Daghino S."/>
            <person name="Barry K.W."/>
            <person name="Cichocki N."/>
            <person name="Clum A."/>
            <person name="Dockter R.B."/>
            <person name="Hainaut M."/>
            <person name="Kuo R.C."/>
            <person name="LaButti K."/>
            <person name="Lindahl B.D."/>
            <person name="Lindquist E.A."/>
            <person name="Lipzen A."/>
            <person name="Khouja H.R."/>
            <person name="Magnuson J."/>
            <person name="Murat C."/>
            <person name="Ohm R.A."/>
            <person name="Singer S.W."/>
            <person name="Spatafora J.W."/>
            <person name="Wang M."/>
            <person name="Veneault-Fourrey C."/>
            <person name="Henrissat B."/>
            <person name="Grigoriev I.V."/>
            <person name="Martin F.M."/>
            <person name="Perotto S."/>
        </authorList>
    </citation>
    <scope>NUCLEOTIDE SEQUENCE [LARGE SCALE GENOMIC DNA]</scope>
    <source>
        <strain evidence="13 14">ATCC 22711</strain>
    </source>
</reference>
<dbReference type="OrthoDB" id="543511at2759"/>
<evidence type="ECO:0000256" key="7">
    <source>
        <dbReference type="ARBA" id="ARBA00023002"/>
    </source>
</evidence>
<dbReference type="InterPro" id="IPR010300">
    <property type="entry name" value="CDO_1"/>
</dbReference>
<dbReference type="GO" id="GO:0019448">
    <property type="term" value="P:L-cysteine catabolic process"/>
    <property type="evidence" value="ECO:0007669"/>
    <property type="project" value="TreeGrafter"/>
</dbReference>
<dbReference type="PANTHER" id="PTHR12918">
    <property type="entry name" value="CYSTEINE DIOXYGENASE"/>
    <property type="match status" value="1"/>
</dbReference>
<sequence length="194" mass="21488">MDPFQKLVADLSRTLGPSSGLDSDDVDVPKLRSLMEEYTSNEADWAKYAFADFSRGYTRNLVDEGNGKSNLLVLVWSPGKGSAVHDHAHAHCLMKILKGTLKETRYAFPSPEHEKPQVIKETLYGEGMFTYMSDDLGLHKISNPDPDNVAVSLHLYTPPHAAIHGCNIFDEKTGKSSHVSQSNFYSQFGRKTGA</sequence>
<proteinExistence type="inferred from homology"/>
<dbReference type="EC" id="1.13.11.20" evidence="3 12"/>
<comment type="cofactor">
    <cofactor evidence="12">
        <name>Fe cation</name>
        <dbReference type="ChEBI" id="CHEBI:24875"/>
    </cofactor>
    <text evidence="12">Binds 1 Fe cation per subunit.</text>
</comment>
<keyword evidence="5 10" id="KW-0883">Thioether bond</keyword>
<dbReference type="AlphaFoldDB" id="A0A2T3B2J5"/>
<dbReference type="CDD" id="cd10548">
    <property type="entry name" value="cupin_CDO"/>
    <property type="match status" value="1"/>
</dbReference>
<dbReference type="RefSeq" id="XP_024721111.1">
    <property type="nucleotide sequence ID" value="XM_024865051.1"/>
</dbReference>
<dbReference type="EMBL" id="KZ679011">
    <property type="protein sequence ID" value="PSS18759.1"/>
    <property type="molecule type" value="Genomic_DNA"/>
</dbReference>
<feature type="binding site" evidence="11">
    <location>
        <position position="87"/>
    </location>
    <ligand>
        <name>Fe cation</name>
        <dbReference type="ChEBI" id="CHEBI:24875"/>
        <note>catalytic</note>
    </ligand>
</feature>
<evidence type="ECO:0000256" key="12">
    <source>
        <dbReference type="RuleBase" id="RU366010"/>
    </source>
</evidence>
<evidence type="ECO:0000313" key="14">
    <source>
        <dbReference type="Proteomes" id="UP000241818"/>
    </source>
</evidence>
<dbReference type="Gene3D" id="2.60.120.10">
    <property type="entry name" value="Jelly Rolls"/>
    <property type="match status" value="1"/>
</dbReference>
<dbReference type="GO" id="GO:0017172">
    <property type="term" value="F:cysteine dioxygenase activity"/>
    <property type="evidence" value="ECO:0007669"/>
    <property type="project" value="UniProtKB-UniRule"/>
</dbReference>
<feature type="binding site" evidence="11">
    <location>
        <position position="139"/>
    </location>
    <ligand>
        <name>Fe cation</name>
        <dbReference type="ChEBI" id="CHEBI:24875"/>
        <note>catalytic</note>
    </ligand>
</feature>
<dbReference type="GO" id="GO:0008198">
    <property type="term" value="F:ferrous iron binding"/>
    <property type="evidence" value="ECO:0007669"/>
    <property type="project" value="TreeGrafter"/>
</dbReference>